<keyword evidence="3" id="KW-0804">Transcription</keyword>
<dbReference type="EMBL" id="FOWD01000006">
    <property type="protein sequence ID" value="SFN98673.1"/>
    <property type="molecule type" value="Genomic_DNA"/>
</dbReference>
<dbReference type="SUPFAM" id="SSF46785">
    <property type="entry name" value="Winged helix' DNA-binding domain"/>
    <property type="match status" value="1"/>
</dbReference>
<dbReference type="RefSeq" id="WP_091684871.1">
    <property type="nucleotide sequence ID" value="NZ_BAABFM010000013.1"/>
</dbReference>
<dbReference type="PANTHER" id="PTHR42756:SF1">
    <property type="entry name" value="TRANSCRIPTIONAL REPRESSOR OF EMRAB OPERON"/>
    <property type="match status" value="1"/>
</dbReference>
<dbReference type="AlphaFoldDB" id="A0A1I5DHJ0"/>
<evidence type="ECO:0000256" key="2">
    <source>
        <dbReference type="ARBA" id="ARBA00023125"/>
    </source>
</evidence>
<name>A0A1I5DHJ0_9FIRM</name>
<feature type="domain" description="HTH marR-type" evidence="4">
    <location>
        <begin position="3"/>
        <end position="138"/>
    </location>
</feature>
<organism evidence="5 6">
    <name type="scientific">Anaerocolumna aminovalerica</name>
    <dbReference type="NCBI Taxonomy" id="1527"/>
    <lineage>
        <taxon>Bacteria</taxon>
        <taxon>Bacillati</taxon>
        <taxon>Bacillota</taxon>
        <taxon>Clostridia</taxon>
        <taxon>Lachnospirales</taxon>
        <taxon>Lachnospiraceae</taxon>
        <taxon>Anaerocolumna</taxon>
    </lineage>
</organism>
<protein>
    <submittedName>
        <fullName evidence="5">DNA-binding transcriptional regulator, MarR family</fullName>
    </submittedName>
</protein>
<sequence>MKQEYIGQKIIHLSRKIDRVLGKNFSQYGLSIIQGRIISFVYRESPKGDIFQKDIEERFNIRGSSVTSVLNLMESRGILKRISAEEDGRCKKILLMDKGNELYDAVHKELIDMENLLSSGLTKEEESILMELLDKLAKTVDDSFS</sequence>
<dbReference type="Pfam" id="PF12802">
    <property type="entry name" value="MarR_2"/>
    <property type="match status" value="1"/>
</dbReference>
<gene>
    <name evidence="5" type="ORF">SAMN04489757_1067</name>
</gene>
<dbReference type="InterPro" id="IPR036390">
    <property type="entry name" value="WH_DNA-bd_sf"/>
</dbReference>
<dbReference type="Proteomes" id="UP000198806">
    <property type="component" value="Unassembled WGS sequence"/>
</dbReference>
<dbReference type="InterPro" id="IPR000835">
    <property type="entry name" value="HTH_MarR-typ"/>
</dbReference>
<keyword evidence="6" id="KW-1185">Reference proteome</keyword>
<dbReference type="OrthoDB" id="384891at2"/>
<dbReference type="GO" id="GO:0003700">
    <property type="term" value="F:DNA-binding transcription factor activity"/>
    <property type="evidence" value="ECO:0007669"/>
    <property type="project" value="InterPro"/>
</dbReference>
<dbReference type="PROSITE" id="PS50995">
    <property type="entry name" value="HTH_MARR_2"/>
    <property type="match status" value="1"/>
</dbReference>
<dbReference type="SMART" id="SM00347">
    <property type="entry name" value="HTH_MARR"/>
    <property type="match status" value="1"/>
</dbReference>
<keyword evidence="1" id="KW-0805">Transcription regulation</keyword>
<dbReference type="STRING" id="1527.SAMN04489757_1067"/>
<accession>A0A1I5DHJ0</accession>
<evidence type="ECO:0000256" key="1">
    <source>
        <dbReference type="ARBA" id="ARBA00023015"/>
    </source>
</evidence>
<reference evidence="5 6" key="1">
    <citation type="submission" date="2016-10" db="EMBL/GenBank/DDBJ databases">
        <authorList>
            <person name="de Groot N.N."/>
        </authorList>
    </citation>
    <scope>NUCLEOTIDE SEQUENCE [LARGE SCALE GENOMIC DNA]</scope>
    <source>
        <strain evidence="5 6">DSM 1283</strain>
    </source>
</reference>
<evidence type="ECO:0000313" key="6">
    <source>
        <dbReference type="Proteomes" id="UP000198806"/>
    </source>
</evidence>
<proteinExistence type="predicted"/>
<dbReference type="Gene3D" id="1.10.10.10">
    <property type="entry name" value="Winged helix-like DNA-binding domain superfamily/Winged helix DNA-binding domain"/>
    <property type="match status" value="1"/>
</dbReference>
<dbReference type="GO" id="GO:0003677">
    <property type="term" value="F:DNA binding"/>
    <property type="evidence" value="ECO:0007669"/>
    <property type="project" value="UniProtKB-KW"/>
</dbReference>
<dbReference type="PRINTS" id="PR00598">
    <property type="entry name" value="HTHMARR"/>
</dbReference>
<dbReference type="InterPro" id="IPR036388">
    <property type="entry name" value="WH-like_DNA-bd_sf"/>
</dbReference>
<dbReference type="PANTHER" id="PTHR42756">
    <property type="entry name" value="TRANSCRIPTIONAL REGULATOR, MARR"/>
    <property type="match status" value="1"/>
</dbReference>
<keyword evidence="2 5" id="KW-0238">DNA-binding</keyword>
<evidence type="ECO:0000256" key="3">
    <source>
        <dbReference type="ARBA" id="ARBA00023163"/>
    </source>
</evidence>
<evidence type="ECO:0000259" key="4">
    <source>
        <dbReference type="PROSITE" id="PS50995"/>
    </source>
</evidence>
<evidence type="ECO:0000313" key="5">
    <source>
        <dbReference type="EMBL" id="SFN98673.1"/>
    </source>
</evidence>